<dbReference type="GO" id="GO:0003964">
    <property type="term" value="F:RNA-directed DNA polymerase activity"/>
    <property type="evidence" value="ECO:0007669"/>
    <property type="project" value="UniProtKB-KW"/>
</dbReference>
<name>A0A1X7VYS9_AMPQE</name>
<dbReference type="Gene3D" id="3.10.10.10">
    <property type="entry name" value="HIV Type 1 Reverse Transcriptase, subunit A, domain 1"/>
    <property type="match status" value="1"/>
</dbReference>
<dbReference type="EnsemblMetazoa" id="Aqu2.1.44654_001">
    <property type="protein sequence ID" value="Aqu2.1.44654_001"/>
    <property type="gene ID" value="Aqu2.1.44654"/>
</dbReference>
<evidence type="ECO:0000313" key="9">
    <source>
        <dbReference type="EnsemblMetazoa" id="Aqu2.1.44654_001"/>
    </source>
</evidence>
<dbReference type="InParanoid" id="A0A1X7VYS9"/>
<keyword evidence="3" id="KW-0548">Nucleotidyltransferase</keyword>
<dbReference type="InterPro" id="IPR001641">
    <property type="entry name" value="Spumavirus_A9"/>
</dbReference>
<evidence type="ECO:0000256" key="6">
    <source>
        <dbReference type="ARBA" id="ARBA00022801"/>
    </source>
</evidence>
<sequence>MSKQQKEQLQNLCEQFGGVLKGKPGHTRITEHRIVTGSCRPVCQTPYRIPYAYHSEVDKEIQDMMAEGVIEPLKSDWASPMVIVRKKNNTLRLCVDYRKLNAQTEIDAYPMLRIDDILDQIGQANYFTTLDLARGYWQVPVAEEDRHKTAFISPFGRYQFKVMPFGLSGAPALFKGLWTTLQKDCTVLLMLI</sequence>
<reference evidence="9" key="1">
    <citation type="submission" date="2017-05" db="UniProtKB">
        <authorList>
            <consortium name="EnsemblMetazoa"/>
        </authorList>
    </citation>
    <scope>IDENTIFICATION</scope>
</reference>
<evidence type="ECO:0000256" key="5">
    <source>
        <dbReference type="ARBA" id="ARBA00022759"/>
    </source>
</evidence>
<keyword evidence="2" id="KW-0808">Transferase</keyword>
<dbReference type="SUPFAM" id="SSF56672">
    <property type="entry name" value="DNA/RNA polymerases"/>
    <property type="match status" value="1"/>
</dbReference>
<keyword evidence="4" id="KW-0540">Nuclease</keyword>
<evidence type="ECO:0000256" key="4">
    <source>
        <dbReference type="ARBA" id="ARBA00022722"/>
    </source>
</evidence>
<keyword evidence="1" id="KW-0645">Protease</keyword>
<evidence type="ECO:0000256" key="7">
    <source>
        <dbReference type="ARBA" id="ARBA00022918"/>
    </source>
</evidence>
<dbReference type="InterPro" id="IPR043502">
    <property type="entry name" value="DNA/RNA_pol_sf"/>
</dbReference>
<feature type="domain" description="Reverse transcriptase" evidence="8">
    <location>
        <begin position="65"/>
        <end position="192"/>
    </location>
</feature>
<evidence type="ECO:0000256" key="3">
    <source>
        <dbReference type="ARBA" id="ARBA00022695"/>
    </source>
</evidence>
<keyword evidence="7" id="KW-0695">RNA-directed DNA polymerase</keyword>
<protein>
    <recommendedName>
        <fullName evidence="8">Reverse transcriptase domain-containing protein</fullName>
    </recommendedName>
</protein>
<dbReference type="CDD" id="cd01647">
    <property type="entry name" value="RT_LTR"/>
    <property type="match status" value="1"/>
</dbReference>
<proteinExistence type="predicted"/>
<dbReference type="GO" id="GO:0004519">
    <property type="term" value="F:endonuclease activity"/>
    <property type="evidence" value="ECO:0007669"/>
    <property type="project" value="UniProtKB-KW"/>
</dbReference>
<dbReference type="PANTHER" id="PTHR24559:SF454">
    <property type="entry name" value="RIBONUCLEASE H"/>
    <property type="match status" value="1"/>
</dbReference>
<accession>A0A1X7VYS9</accession>
<dbReference type="Pfam" id="PF03539">
    <property type="entry name" value="Spuma_A9PTase"/>
    <property type="match status" value="1"/>
</dbReference>
<dbReference type="PROSITE" id="PS50878">
    <property type="entry name" value="RT_POL"/>
    <property type="match status" value="1"/>
</dbReference>
<organism evidence="9">
    <name type="scientific">Amphimedon queenslandica</name>
    <name type="common">Sponge</name>
    <dbReference type="NCBI Taxonomy" id="400682"/>
    <lineage>
        <taxon>Eukaryota</taxon>
        <taxon>Metazoa</taxon>
        <taxon>Porifera</taxon>
        <taxon>Demospongiae</taxon>
        <taxon>Heteroscleromorpha</taxon>
        <taxon>Haplosclerida</taxon>
        <taxon>Niphatidae</taxon>
        <taxon>Amphimedon</taxon>
    </lineage>
</organism>
<keyword evidence="6" id="KW-0378">Hydrolase</keyword>
<evidence type="ECO:0000256" key="2">
    <source>
        <dbReference type="ARBA" id="ARBA00022679"/>
    </source>
</evidence>
<evidence type="ECO:0000259" key="8">
    <source>
        <dbReference type="PROSITE" id="PS50878"/>
    </source>
</evidence>
<keyword evidence="5" id="KW-0255">Endonuclease</keyword>
<dbReference type="InterPro" id="IPR053134">
    <property type="entry name" value="RNA-dir_DNA_polymerase"/>
</dbReference>
<dbReference type="PANTHER" id="PTHR24559">
    <property type="entry name" value="TRANSPOSON TY3-I GAG-POL POLYPROTEIN"/>
    <property type="match status" value="1"/>
</dbReference>
<dbReference type="Pfam" id="PF00078">
    <property type="entry name" value="RVT_1"/>
    <property type="match status" value="1"/>
</dbReference>
<evidence type="ECO:0000256" key="1">
    <source>
        <dbReference type="ARBA" id="ARBA00022670"/>
    </source>
</evidence>
<dbReference type="GO" id="GO:0006508">
    <property type="term" value="P:proteolysis"/>
    <property type="evidence" value="ECO:0007669"/>
    <property type="project" value="UniProtKB-KW"/>
</dbReference>
<dbReference type="FunFam" id="3.10.10.10:FF:000007">
    <property type="entry name" value="Retrovirus-related Pol polyprotein from transposon 17.6-like Protein"/>
    <property type="match status" value="1"/>
</dbReference>
<dbReference type="GO" id="GO:0004190">
    <property type="term" value="F:aspartic-type endopeptidase activity"/>
    <property type="evidence" value="ECO:0007669"/>
    <property type="project" value="InterPro"/>
</dbReference>
<dbReference type="AlphaFoldDB" id="A0A1X7VYS9"/>
<dbReference type="InterPro" id="IPR000477">
    <property type="entry name" value="RT_dom"/>
</dbReference>